<dbReference type="EMBL" id="BQNB010008960">
    <property type="protein sequence ID" value="GJS56787.1"/>
    <property type="molecule type" value="Genomic_DNA"/>
</dbReference>
<proteinExistence type="predicted"/>
<protein>
    <submittedName>
        <fullName evidence="3">Ribonuclease H-like domain-containing protein</fullName>
    </submittedName>
</protein>
<feature type="domain" description="Reverse transcriptase Ty1/copia-type" evidence="2">
    <location>
        <begin position="176"/>
        <end position="266"/>
    </location>
</feature>
<comment type="caution">
    <text evidence="3">The sequence shown here is derived from an EMBL/GenBank/DDBJ whole genome shotgun (WGS) entry which is preliminary data.</text>
</comment>
<gene>
    <name evidence="3" type="ORF">Tco_0651571</name>
</gene>
<keyword evidence="4" id="KW-1185">Reference proteome</keyword>
<dbReference type="InterPro" id="IPR013103">
    <property type="entry name" value="RVT_2"/>
</dbReference>
<evidence type="ECO:0000256" key="1">
    <source>
        <dbReference type="SAM" id="MobiDB-lite"/>
    </source>
</evidence>
<feature type="compositionally biased region" description="Basic and acidic residues" evidence="1">
    <location>
        <begin position="113"/>
        <end position="123"/>
    </location>
</feature>
<evidence type="ECO:0000313" key="3">
    <source>
        <dbReference type="EMBL" id="GJS56787.1"/>
    </source>
</evidence>
<organism evidence="3 4">
    <name type="scientific">Tanacetum coccineum</name>
    <dbReference type="NCBI Taxonomy" id="301880"/>
    <lineage>
        <taxon>Eukaryota</taxon>
        <taxon>Viridiplantae</taxon>
        <taxon>Streptophyta</taxon>
        <taxon>Embryophyta</taxon>
        <taxon>Tracheophyta</taxon>
        <taxon>Spermatophyta</taxon>
        <taxon>Magnoliopsida</taxon>
        <taxon>eudicotyledons</taxon>
        <taxon>Gunneridae</taxon>
        <taxon>Pentapetalae</taxon>
        <taxon>asterids</taxon>
        <taxon>campanulids</taxon>
        <taxon>Asterales</taxon>
        <taxon>Asteraceae</taxon>
        <taxon>Asteroideae</taxon>
        <taxon>Anthemideae</taxon>
        <taxon>Anthemidinae</taxon>
        <taxon>Tanacetum</taxon>
    </lineage>
</organism>
<evidence type="ECO:0000259" key="2">
    <source>
        <dbReference type="Pfam" id="PF07727"/>
    </source>
</evidence>
<dbReference type="Proteomes" id="UP001151760">
    <property type="component" value="Unassembled WGS sequence"/>
</dbReference>
<accession>A0ABQ4WV68</accession>
<dbReference type="Pfam" id="PF07727">
    <property type="entry name" value="RVT_2"/>
    <property type="match status" value="1"/>
</dbReference>
<evidence type="ECO:0000313" key="4">
    <source>
        <dbReference type="Proteomes" id="UP001151760"/>
    </source>
</evidence>
<reference evidence="3" key="2">
    <citation type="submission" date="2022-01" db="EMBL/GenBank/DDBJ databases">
        <authorList>
            <person name="Yamashiro T."/>
            <person name="Shiraishi A."/>
            <person name="Satake H."/>
            <person name="Nakayama K."/>
        </authorList>
    </citation>
    <scope>NUCLEOTIDE SEQUENCE</scope>
</reference>
<name>A0ABQ4WV68_9ASTR</name>
<feature type="region of interest" description="Disordered" evidence="1">
    <location>
        <begin position="113"/>
        <end position="135"/>
    </location>
</feature>
<sequence>MVDFVAFGENPKEVKITGGLKGKISTGKLDFEDVYFVKELKFNLFSVSQMCDKKNSVLFTDTECVVLSPNFKLLDENHVFLRVPRKDNMYSVDLKNIVPSEFQSILLMLDTKPSRDEKKKDSEDPGYEDNEVPNSTVNVVGIEDNASHKNIVYGCDDHPLEQIIEDIHSAPQTRRMTKSVTEHGTIGTKWVYMNKKDERGIVIRNKVGWLLRDTLKNKELSDYDEVFALVARIEAIRLFLAYALIQRLCCVSDGFESAFLMARLKRKFKSVNLEILRLTIISWKPILLVTKVGASFRQEIPTGVFLDKQVEVMSKHKEIYVTPSHTKKIFANMKREGKGFSGRITPLFQTMMVQAPEEVGKGSAVPTDSHHTTT</sequence>
<reference evidence="3" key="1">
    <citation type="journal article" date="2022" name="Int. J. Mol. Sci.">
        <title>Draft Genome of Tanacetum Coccineum: Genomic Comparison of Closely Related Tanacetum-Family Plants.</title>
        <authorList>
            <person name="Yamashiro T."/>
            <person name="Shiraishi A."/>
            <person name="Nakayama K."/>
            <person name="Satake H."/>
        </authorList>
    </citation>
    <scope>NUCLEOTIDE SEQUENCE</scope>
</reference>